<dbReference type="Proteomes" id="UP000396835">
    <property type="component" value="Unassembled WGS sequence"/>
</dbReference>
<organism evidence="1 2">
    <name type="scientific">Prevotella heparinolytica</name>
    <dbReference type="NCBI Taxonomy" id="28113"/>
    <lineage>
        <taxon>Bacteria</taxon>
        <taxon>Pseudomonadati</taxon>
        <taxon>Bacteroidota</taxon>
        <taxon>Bacteroidia</taxon>
        <taxon>Bacteroidales</taxon>
        <taxon>Bacteroidaceae</taxon>
        <taxon>Bacteroides</taxon>
    </lineage>
</organism>
<name>A0A449I0D3_9BACE</name>
<evidence type="ECO:0000313" key="2">
    <source>
        <dbReference type="Proteomes" id="UP000396835"/>
    </source>
</evidence>
<accession>A0A449I0D3</accession>
<evidence type="ECO:0000313" key="1">
    <source>
        <dbReference type="EMBL" id="VFB12899.1"/>
    </source>
</evidence>
<dbReference type="EMBL" id="CAACYH010000004">
    <property type="protein sequence ID" value="VFB12899.1"/>
    <property type="molecule type" value="Genomic_DNA"/>
</dbReference>
<reference evidence="1 2" key="1">
    <citation type="submission" date="2019-02" db="EMBL/GenBank/DDBJ databases">
        <authorList>
            <consortium name="Pathogen Informatics"/>
        </authorList>
    </citation>
    <scope>NUCLEOTIDE SEQUENCE [LARGE SCALE GENOMIC DNA]</scope>
    <source>
        <strain evidence="1 2">3012STDY7078512</strain>
    </source>
</reference>
<sequence>MKKNIQGHLFALSANILWGLMAPIGKSALTEFSPLSVTTNLQNCRHPHIPTLYQACFKNLLP</sequence>
<proteinExistence type="predicted"/>
<gene>
    <name evidence="1" type="ORF">NCTC7812_00410</name>
</gene>
<dbReference type="AlphaFoldDB" id="A0A449I0D3"/>
<protein>
    <submittedName>
        <fullName evidence="1">Predicted permeases</fullName>
    </submittedName>
</protein>